<proteinExistence type="predicted"/>
<dbReference type="PROSITE" id="PS51996">
    <property type="entry name" value="TR_MART"/>
    <property type="match status" value="1"/>
</dbReference>
<dbReference type="RefSeq" id="WP_117455378.1">
    <property type="nucleotide sequence ID" value="NZ_CP060636.1"/>
</dbReference>
<feature type="domain" description="Phage head morphogenesis" evidence="2">
    <location>
        <begin position="157"/>
        <end position="252"/>
    </location>
</feature>
<evidence type="ECO:0000259" key="2">
    <source>
        <dbReference type="Pfam" id="PF04233"/>
    </source>
</evidence>
<dbReference type="EMBL" id="CP060636">
    <property type="protein sequence ID" value="QNM12769.1"/>
    <property type="molecule type" value="Genomic_DNA"/>
</dbReference>
<keyword evidence="4" id="KW-1185">Reference proteome</keyword>
<dbReference type="KEGG" id="ehn:H9Q80_02120"/>
<evidence type="ECO:0000313" key="4">
    <source>
        <dbReference type="Proteomes" id="UP000515856"/>
    </source>
</evidence>
<dbReference type="NCBIfam" id="TIGR01641">
    <property type="entry name" value="phageSPP1_gp7"/>
    <property type="match status" value="1"/>
</dbReference>
<dbReference type="InterPro" id="IPR003540">
    <property type="entry name" value="ADP-ribosyltransferase"/>
</dbReference>
<accession>A0A7G9GPN7</accession>
<dbReference type="Pfam" id="PF03496">
    <property type="entry name" value="ADPrib_exo_Tox"/>
    <property type="match status" value="1"/>
</dbReference>
<dbReference type="GO" id="GO:0005576">
    <property type="term" value="C:extracellular region"/>
    <property type="evidence" value="ECO:0007669"/>
    <property type="project" value="InterPro"/>
</dbReference>
<name>A0A7G9GPN7_9FIRM</name>
<protein>
    <submittedName>
        <fullName evidence="3">Minor capsid protein</fullName>
    </submittedName>
</protein>
<evidence type="ECO:0000259" key="1">
    <source>
        <dbReference type="Pfam" id="PF03496"/>
    </source>
</evidence>
<gene>
    <name evidence="3" type="ORF">H9Q80_02120</name>
</gene>
<organism evidence="3 4">
    <name type="scientific">[Eubacterium] hominis</name>
    <dbReference type="NCBI Taxonomy" id="2764325"/>
    <lineage>
        <taxon>Bacteria</taxon>
        <taxon>Bacillati</taxon>
        <taxon>Bacillota</taxon>
        <taxon>Erysipelotrichia</taxon>
        <taxon>Erysipelotrichales</taxon>
        <taxon>Erysipelotrichaceae</taxon>
        <taxon>Amedibacillus</taxon>
    </lineage>
</organism>
<sequence length="413" mass="48077">MSKHTNSDYWEDRIARETWKTYNDVEEQNMDLLKMYDKTSNAIKKELYALAETAEEQGGLTRTQQYRFNKLLGQQGTIYKQIEKLGEQIEKIQSDRILKAGKSVYENVMKSLNIADFDELNKGEMEQMLRSPWHGSFFSERLWNDMGKLERNLNGIINDGVSTGKTATEMAVQLSNIMNKTFNETHRLVRTETINYMNRSALRGYKDADVTKVQWWAAEDERTCEICGSNHERTWDIDKAPVLPCHPGCRCTWLPIIEENKPQELLESEKAAIVKYVGPDAYTLNDNLRNGYSLTEEEKEWIKQLDSALSKMPAISGIVNRSLAFMYREDRIKFIDMHKPGSEINYHQYLSSSINEVYNEDADVQIIILSKNGRDIRSFNPKENEILFMRETKFIVIQTKKVGDTTYIYLEEE</sequence>
<dbReference type="Gene3D" id="3.90.176.10">
    <property type="entry name" value="Toxin ADP-ribosyltransferase, Chain A, domain 1"/>
    <property type="match status" value="1"/>
</dbReference>
<dbReference type="InterPro" id="IPR006528">
    <property type="entry name" value="Phage_head_morphogenesis_dom"/>
</dbReference>
<reference evidence="3 4" key="1">
    <citation type="submission" date="2020-08" db="EMBL/GenBank/DDBJ databases">
        <authorList>
            <person name="Liu C."/>
            <person name="Sun Q."/>
        </authorList>
    </citation>
    <scope>NUCLEOTIDE SEQUENCE [LARGE SCALE GENOMIC DNA]</scope>
    <source>
        <strain evidence="3 4">NSJ-61</strain>
    </source>
</reference>
<evidence type="ECO:0000313" key="3">
    <source>
        <dbReference type="EMBL" id="QNM12769.1"/>
    </source>
</evidence>
<dbReference type="AlphaFoldDB" id="A0A7G9GPN7"/>
<dbReference type="Proteomes" id="UP000515856">
    <property type="component" value="Chromosome"/>
</dbReference>
<dbReference type="Pfam" id="PF04233">
    <property type="entry name" value="Phage_Mu_F"/>
    <property type="match status" value="1"/>
</dbReference>
<dbReference type="SUPFAM" id="SSF56399">
    <property type="entry name" value="ADP-ribosylation"/>
    <property type="match status" value="1"/>
</dbReference>
<feature type="domain" description="ADP ribosyltransferase" evidence="1">
    <location>
        <begin position="263"/>
        <end position="411"/>
    </location>
</feature>